<dbReference type="Proteomes" id="UP000290289">
    <property type="component" value="Chromosome 11"/>
</dbReference>
<dbReference type="AlphaFoldDB" id="A0A498ILG2"/>
<keyword evidence="3" id="KW-0804">Transcription</keyword>
<comment type="caution">
    <text evidence="7">The sequence shown here is derived from an EMBL/GenBank/DDBJ whole genome shotgun (WGS) entry which is preliminary data.</text>
</comment>
<keyword evidence="2 4" id="KW-0103">Bromodomain</keyword>
<protein>
    <recommendedName>
        <fullName evidence="6">Bromo domain-containing protein</fullName>
    </recommendedName>
</protein>
<feature type="compositionally biased region" description="Low complexity" evidence="5">
    <location>
        <begin position="114"/>
        <end position="125"/>
    </location>
</feature>
<dbReference type="InterPro" id="IPR001487">
    <property type="entry name" value="Bromodomain"/>
</dbReference>
<dbReference type="InterPro" id="IPR036427">
    <property type="entry name" value="Bromodomain-like_sf"/>
</dbReference>
<dbReference type="Gene3D" id="1.20.920.10">
    <property type="entry name" value="Bromodomain-like"/>
    <property type="match status" value="1"/>
</dbReference>
<dbReference type="Pfam" id="PF17035">
    <property type="entry name" value="BET"/>
    <property type="match status" value="1"/>
</dbReference>
<dbReference type="Gene3D" id="1.20.1270.220">
    <property type="match status" value="1"/>
</dbReference>
<dbReference type="PANTHER" id="PTHR45926">
    <property type="entry name" value="OSJNBA0053K19.4 PROTEIN"/>
    <property type="match status" value="1"/>
</dbReference>
<name>A0A498ILG2_MALDO</name>
<evidence type="ECO:0000256" key="2">
    <source>
        <dbReference type="ARBA" id="ARBA00023117"/>
    </source>
</evidence>
<feature type="region of interest" description="Disordered" evidence="5">
    <location>
        <begin position="1"/>
        <end position="42"/>
    </location>
</feature>
<evidence type="ECO:0000313" key="8">
    <source>
        <dbReference type="Proteomes" id="UP000290289"/>
    </source>
</evidence>
<evidence type="ECO:0000256" key="4">
    <source>
        <dbReference type="PROSITE-ProRule" id="PRU00035"/>
    </source>
</evidence>
<dbReference type="Pfam" id="PF00439">
    <property type="entry name" value="Bromodomain"/>
    <property type="match status" value="1"/>
</dbReference>
<dbReference type="SMART" id="SM00297">
    <property type="entry name" value="BROMO"/>
    <property type="match status" value="1"/>
</dbReference>
<evidence type="ECO:0000256" key="1">
    <source>
        <dbReference type="ARBA" id="ARBA00023015"/>
    </source>
</evidence>
<feature type="compositionally biased region" description="Polar residues" evidence="5">
    <location>
        <begin position="127"/>
        <end position="144"/>
    </location>
</feature>
<organism evidence="7 8">
    <name type="scientific">Malus domestica</name>
    <name type="common">Apple</name>
    <name type="synonym">Pyrus malus</name>
    <dbReference type="NCBI Taxonomy" id="3750"/>
    <lineage>
        <taxon>Eukaryota</taxon>
        <taxon>Viridiplantae</taxon>
        <taxon>Streptophyta</taxon>
        <taxon>Embryophyta</taxon>
        <taxon>Tracheophyta</taxon>
        <taxon>Spermatophyta</taxon>
        <taxon>Magnoliopsida</taxon>
        <taxon>eudicotyledons</taxon>
        <taxon>Gunneridae</taxon>
        <taxon>Pentapetalae</taxon>
        <taxon>rosids</taxon>
        <taxon>fabids</taxon>
        <taxon>Rosales</taxon>
        <taxon>Rosaceae</taxon>
        <taxon>Amygdaloideae</taxon>
        <taxon>Maleae</taxon>
        <taxon>Malus</taxon>
    </lineage>
</organism>
<keyword evidence="8" id="KW-1185">Reference proteome</keyword>
<evidence type="ECO:0000256" key="3">
    <source>
        <dbReference type="ARBA" id="ARBA00023163"/>
    </source>
</evidence>
<evidence type="ECO:0000313" key="7">
    <source>
        <dbReference type="EMBL" id="RXH82822.1"/>
    </source>
</evidence>
<feature type="compositionally biased region" description="Polar residues" evidence="5">
    <location>
        <begin position="168"/>
        <end position="178"/>
    </location>
</feature>
<keyword evidence="1" id="KW-0805">Transcription regulation</keyword>
<dbReference type="PRINTS" id="PR00503">
    <property type="entry name" value="BROMODOMAIN"/>
</dbReference>
<evidence type="ECO:0000256" key="5">
    <source>
        <dbReference type="SAM" id="MobiDB-lite"/>
    </source>
</evidence>
<feature type="compositionally biased region" description="Basic residues" evidence="5">
    <location>
        <begin position="195"/>
        <end position="207"/>
    </location>
</feature>
<feature type="region of interest" description="Disordered" evidence="5">
    <location>
        <begin position="109"/>
        <end position="211"/>
    </location>
</feature>
<proteinExistence type="predicted"/>
<evidence type="ECO:0000259" key="6">
    <source>
        <dbReference type="PROSITE" id="PS50014"/>
    </source>
</evidence>
<feature type="compositionally biased region" description="Polar residues" evidence="5">
    <location>
        <begin position="1"/>
        <end position="16"/>
    </location>
</feature>
<dbReference type="InterPro" id="IPR027353">
    <property type="entry name" value="NET_dom"/>
</dbReference>
<dbReference type="SUPFAM" id="SSF47370">
    <property type="entry name" value="Bromodomain"/>
    <property type="match status" value="1"/>
</dbReference>
<feature type="compositionally biased region" description="Low complexity" evidence="5">
    <location>
        <begin position="148"/>
        <end position="160"/>
    </location>
</feature>
<reference evidence="7 8" key="1">
    <citation type="submission" date="2018-10" db="EMBL/GenBank/DDBJ databases">
        <title>A high-quality apple genome assembly.</title>
        <authorList>
            <person name="Hu J."/>
        </authorList>
    </citation>
    <scope>NUCLEOTIDE SEQUENCE [LARGE SCALE GENOMIC DNA]</scope>
    <source>
        <strain evidence="8">cv. HFTH1</strain>
        <tissue evidence="7">Young leaf</tissue>
    </source>
</reference>
<dbReference type="STRING" id="3750.A0A498ILG2"/>
<gene>
    <name evidence="7" type="ORF">DVH24_003320</name>
</gene>
<dbReference type="EMBL" id="RDQH01000337">
    <property type="protein sequence ID" value="RXH82822.1"/>
    <property type="molecule type" value="Genomic_DNA"/>
</dbReference>
<feature type="domain" description="Bromo" evidence="6">
    <location>
        <begin position="300"/>
        <end position="377"/>
    </location>
</feature>
<sequence length="569" mass="62856">MPAQTSVINQGPSPISCSMEEAPSTSNVPGSHGPAPSRNSSFKSFMETATTTSLCTTSFSTHPSHSWSGNLLAAQFAWNHLPLVQDHSRPTALRIAVFSRKWPIGTVPAGMIQPPTSTSPGTFSPARSHQISATATSSKSSYFSLTDPLPELRGPSSLLPRPLPAPTFQKSTESSESPGSAFATWNRPRPSARGSHPRNQPKRRRPGRPVQQLCRVQHIQNPQRRTDNFIPFVSAAEVERFYLTTGNPHLPTSKGVAIVKDKQLTASKKQQQDASRREAAATKRMQELMRQFSVMFCQITKHDWAWPFMVPVDVEGLGLHDYYQVIEKPMDLGTIKKKNRMEAKDGSEYKNVGEIYADVRLVFKNAMKYNDEDEKAEARRNMQLSQDAAFANTANGLSSELFEIDVYLRNLRQTVVQKCRKMSSDDKRKLGTALSQLSAEDLSKALEIDAQSNPNFQATAQEVDLDIDAQYLAAKRRAGAHNVFNGRADAVNWHICPISFGACSRNLPIRFDPPEALSLPTSNSTKELAGDCLLLFLQHAFKGLSCNTSAVINNSHHLQLFSAMAAAFE</sequence>
<dbReference type="InterPro" id="IPR038336">
    <property type="entry name" value="NET_sf"/>
</dbReference>
<dbReference type="PROSITE" id="PS50014">
    <property type="entry name" value="BROMODOMAIN_2"/>
    <property type="match status" value="1"/>
</dbReference>
<accession>A0A498ILG2</accession>